<dbReference type="NCBIfam" id="TIGR00225">
    <property type="entry name" value="prc"/>
    <property type="match status" value="1"/>
</dbReference>
<dbReference type="SUPFAM" id="SSF50156">
    <property type="entry name" value="PDZ domain-like"/>
    <property type="match status" value="1"/>
</dbReference>
<dbReference type="Gene3D" id="2.30.42.10">
    <property type="match status" value="1"/>
</dbReference>
<dbReference type="GO" id="GO:0006508">
    <property type="term" value="P:proteolysis"/>
    <property type="evidence" value="ECO:0007669"/>
    <property type="project" value="UniProtKB-KW"/>
</dbReference>
<evidence type="ECO:0000313" key="11">
    <source>
        <dbReference type="Proteomes" id="UP000254603"/>
    </source>
</evidence>
<feature type="signal peptide" evidence="7">
    <location>
        <begin position="1"/>
        <end position="32"/>
    </location>
</feature>
<dbReference type="GO" id="GO:0004175">
    <property type="term" value="F:endopeptidase activity"/>
    <property type="evidence" value="ECO:0007669"/>
    <property type="project" value="TreeGrafter"/>
</dbReference>
<feature type="chain" id="PRO_5017019956" evidence="7">
    <location>
        <begin position="33"/>
        <end position="519"/>
    </location>
</feature>
<dbReference type="OrthoDB" id="9812068at2"/>
<dbReference type="EMBL" id="UGSB01000001">
    <property type="protein sequence ID" value="SUA55944.1"/>
    <property type="molecule type" value="Genomic_DNA"/>
</dbReference>
<evidence type="ECO:0000313" key="12">
    <source>
        <dbReference type="Proteomes" id="UP000594903"/>
    </source>
</evidence>
<comment type="similarity">
    <text evidence="1 5">Belongs to the peptidase S41A family.</text>
</comment>
<dbReference type="PANTHER" id="PTHR32060">
    <property type="entry name" value="TAIL-SPECIFIC PROTEASE"/>
    <property type="match status" value="1"/>
</dbReference>
<dbReference type="Pfam" id="PF22694">
    <property type="entry name" value="CtpB_N-like"/>
    <property type="match status" value="1"/>
</dbReference>
<gene>
    <name evidence="9" type="ORF">I6G29_09420</name>
    <name evidence="10" type="ORF">NCTC11997_01950</name>
</gene>
<dbReference type="InterPro" id="IPR004447">
    <property type="entry name" value="Peptidase_S41A"/>
</dbReference>
<evidence type="ECO:0000259" key="8">
    <source>
        <dbReference type="PROSITE" id="PS50106"/>
    </source>
</evidence>
<dbReference type="EC" id="3.4.21.-" evidence="10"/>
<evidence type="ECO:0000256" key="3">
    <source>
        <dbReference type="ARBA" id="ARBA00022801"/>
    </source>
</evidence>
<reference evidence="9 12" key="2">
    <citation type="submission" date="2020-12" db="EMBL/GenBank/DDBJ databases">
        <title>FDA dAtabase for Regulatory Grade micrObial Sequences (FDA-ARGOS): Supporting development and validation of Infectious Disease Dx tests.</title>
        <authorList>
            <person name="Sproer C."/>
            <person name="Gronow S."/>
            <person name="Severitt S."/>
            <person name="Schroder I."/>
            <person name="Tallon L."/>
            <person name="Sadzewicz L."/>
            <person name="Zhao X."/>
            <person name="Boylan J."/>
            <person name="Ott S."/>
            <person name="Bowen H."/>
            <person name="Vavikolanu K."/>
            <person name="Mehta A."/>
            <person name="Aluvathingal J."/>
            <person name="Nadendla S."/>
            <person name="Lowell S."/>
            <person name="Myers T."/>
            <person name="Yan Y."/>
            <person name="Sichtig H."/>
        </authorList>
    </citation>
    <scope>NUCLEOTIDE SEQUENCE [LARGE SCALE GENOMIC DNA]</scope>
    <source>
        <strain evidence="9 12">FDAARGOS_872</strain>
    </source>
</reference>
<name>A0A378XIY0_9BURK</name>
<keyword evidence="12" id="KW-1185">Reference proteome</keyword>
<dbReference type="Proteomes" id="UP000254603">
    <property type="component" value="Unassembled WGS sequence"/>
</dbReference>
<sequence length="519" mass="56445">MLYVSSFLTNRPLSKSLVGLACSMLMLGGVVSAESHYSQTGPEAGTPKSTHEQAEFSYDVIESAPAIEAVPGVDDRLPYEELRRFAAVFAAVQNRYVEPVDTAKLVDAAINGMLDDLDPHSSYLNEEAFASLQEATEGTFGGLGIEINETANKEIEIISPIEDSPAARAGVMPGDVIVKVNGEALSELPLNEVVKQLRGEPGSTIELTVRRGDEEIDFSIERDLIKVQSVRSDMLDNDIAYVRISQFQERTVEELVSSLNDFKITPKALVLDLRNDPGGLLNAAVGVTGAFIEPDQLVVYTKSRGEVNLRYRVVPSDYSLNHQDPLKNLPSWSREVPMVVLINVGSASASEIVAGALQDYERATVMGNRSFGKGSVQVVLDLGDETGVKLTIARYYTPKDRSIQATGIEPDIVVTDTEYGDFFNIRREADLSDHLTGENDLSEVGIAASQDALDAAAEPEATVDDNQSEAPAETDDEGVDATDSKEKPNIEMYTFGSEEDYQLQQAVKFLIGEYLGTDE</sequence>
<dbReference type="CDD" id="cd07560">
    <property type="entry name" value="Peptidase_S41_CPP"/>
    <property type="match status" value="1"/>
</dbReference>
<dbReference type="SMART" id="SM00245">
    <property type="entry name" value="TSPc"/>
    <property type="match status" value="1"/>
</dbReference>
<evidence type="ECO:0000256" key="1">
    <source>
        <dbReference type="ARBA" id="ARBA00009179"/>
    </source>
</evidence>
<dbReference type="GO" id="GO:0007165">
    <property type="term" value="P:signal transduction"/>
    <property type="evidence" value="ECO:0007669"/>
    <property type="project" value="TreeGrafter"/>
</dbReference>
<dbReference type="PANTHER" id="PTHR32060:SF30">
    <property type="entry name" value="CARBOXY-TERMINAL PROCESSING PROTEASE CTPA"/>
    <property type="match status" value="1"/>
</dbReference>
<dbReference type="InterPro" id="IPR001478">
    <property type="entry name" value="PDZ"/>
</dbReference>
<dbReference type="SMART" id="SM00228">
    <property type="entry name" value="PDZ"/>
    <property type="match status" value="1"/>
</dbReference>
<keyword evidence="3 5" id="KW-0378">Hydrolase</keyword>
<dbReference type="InterPro" id="IPR055210">
    <property type="entry name" value="CtpA/B_N"/>
</dbReference>
<dbReference type="SUPFAM" id="SSF52096">
    <property type="entry name" value="ClpP/crotonase"/>
    <property type="match status" value="1"/>
</dbReference>
<proteinExistence type="inferred from homology"/>
<evidence type="ECO:0000256" key="5">
    <source>
        <dbReference type="RuleBase" id="RU004404"/>
    </source>
</evidence>
<protein>
    <submittedName>
        <fullName evidence="10">Probable CtpA-like serine protease</fullName>
        <ecNumber evidence="10">3.4.21.-</ecNumber>
    </submittedName>
    <submittedName>
        <fullName evidence="9">S41 family peptidase</fullName>
    </submittedName>
</protein>
<evidence type="ECO:0000313" key="9">
    <source>
        <dbReference type="EMBL" id="QPT39384.1"/>
    </source>
</evidence>
<dbReference type="Pfam" id="PF17820">
    <property type="entry name" value="PDZ_6"/>
    <property type="match status" value="1"/>
</dbReference>
<dbReference type="GO" id="GO:0008236">
    <property type="term" value="F:serine-type peptidase activity"/>
    <property type="evidence" value="ECO:0007669"/>
    <property type="project" value="UniProtKB-KW"/>
</dbReference>
<dbReference type="Gene3D" id="3.30.750.44">
    <property type="match status" value="1"/>
</dbReference>
<feature type="region of interest" description="Disordered" evidence="6">
    <location>
        <begin position="458"/>
        <end position="488"/>
    </location>
</feature>
<dbReference type="InterPro" id="IPR029045">
    <property type="entry name" value="ClpP/crotonase-like_dom_sf"/>
</dbReference>
<dbReference type="InterPro" id="IPR036034">
    <property type="entry name" value="PDZ_sf"/>
</dbReference>
<keyword evidence="7" id="KW-0732">Signal</keyword>
<dbReference type="FunFam" id="2.30.42.10:FF:000063">
    <property type="entry name" value="Peptidase, S41 family"/>
    <property type="match status" value="1"/>
</dbReference>
<evidence type="ECO:0000256" key="4">
    <source>
        <dbReference type="ARBA" id="ARBA00022825"/>
    </source>
</evidence>
<feature type="domain" description="PDZ" evidence="8">
    <location>
        <begin position="129"/>
        <end position="212"/>
    </location>
</feature>
<evidence type="ECO:0000256" key="7">
    <source>
        <dbReference type="SAM" id="SignalP"/>
    </source>
</evidence>
<dbReference type="EMBL" id="CP065725">
    <property type="protein sequence ID" value="QPT39384.1"/>
    <property type="molecule type" value="Genomic_DNA"/>
</dbReference>
<evidence type="ECO:0000256" key="2">
    <source>
        <dbReference type="ARBA" id="ARBA00022670"/>
    </source>
</evidence>
<dbReference type="STRING" id="1122619.GCA_000373745_01212"/>
<dbReference type="PROSITE" id="PS50106">
    <property type="entry name" value="PDZ"/>
    <property type="match status" value="1"/>
</dbReference>
<reference evidence="10 11" key="1">
    <citation type="submission" date="2018-06" db="EMBL/GenBank/DDBJ databases">
        <authorList>
            <consortium name="Pathogen Informatics"/>
            <person name="Doyle S."/>
        </authorList>
    </citation>
    <scope>NUCLEOTIDE SEQUENCE [LARGE SCALE GENOMIC DNA]</scope>
    <source>
        <strain evidence="10 11">NCTC11997</strain>
    </source>
</reference>
<feature type="compositionally biased region" description="Acidic residues" evidence="6">
    <location>
        <begin position="461"/>
        <end position="480"/>
    </location>
</feature>
<organism evidence="10 11">
    <name type="scientific">Oligella ureolytica</name>
    <dbReference type="NCBI Taxonomy" id="90244"/>
    <lineage>
        <taxon>Bacteria</taxon>
        <taxon>Pseudomonadati</taxon>
        <taxon>Pseudomonadota</taxon>
        <taxon>Betaproteobacteria</taxon>
        <taxon>Burkholderiales</taxon>
        <taxon>Alcaligenaceae</taxon>
        <taxon>Oligella</taxon>
    </lineage>
</organism>
<keyword evidence="4 5" id="KW-0720">Serine protease</keyword>
<dbReference type="CDD" id="cd06782">
    <property type="entry name" value="cpPDZ_CPP-like"/>
    <property type="match status" value="1"/>
</dbReference>
<dbReference type="InterPro" id="IPR005151">
    <property type="entry name" value="Tail-specific_protease"/>
</dbReference>
<dbReference type="Proteomes" id="UP000594903">
    <property type="component" value="Chromosome"/>
</dbReference>
<dbReference type="InterPro" id="IPR041489">
    <property type="entry name" value="PDZ_6"/>
</dbReference>
<dbReference type="RefSeq" id="WP_026253646.1">
    <property type="nucleotide sequence ID" value="NZ_CP065725.1"/>
</dbReference>
<evidence type="ECO:0000256" key="6">
    <source>
        <dbReference type="SAM" id="MobiDB-lite"/>
    </source>
</evidence>
<keyword evidence="2 5" id="KW-0645">Protease</keyword>
<dbReference type="Gene3D" id="3.90.226.10">
    <property type="entry name" value="2-enoyl-CoA Hydratase, Chain A, domain 1"/>
    <property type="match status" value="1"/>
</dbReference>
<accession>A0A378XIY0</accession>
<dbReference type="Pfam" id="PF03572">
    <property type="entry name" value="Peptidase_S41"/>
    <property type="match status" value="1"/>
</dbReference>
<dbReference type="GO" id="GO:0030288">
    <property type="term" value="C:outer membrane-bounded periplasmic space"/>
    <property type="evidence" value="ECO:0007669"/>
    <property type="project" value="TreeGrafter"/>
</dbReference>
<dbReference type="AlphaFoldDB" id="A0A378XIY0"/>
<evidence type="ECO:0000313" key="10">
    <source>
        <dbReference type="EMBL" id="SUA55944.1"/>
    </source>
</evidence>